<dbReference type="AlphaFoldDB" id="A0A6J4TD68"/>
<accession>A0A6J4TD68</accession>
<dbReference type="RefSeq" id="WP_294169586.1">
    <property type="nucleotide sequence ID" value="NZ_CADCWA010000114.1"/>
</dbReference>
<organism evidence="2">
    <name type="scientific">uncultured Sphingomonas sp</name>
    <dbReference type="NCBI Taxonomy" id="158754"/>
    <lineage>
        <taxon>Bacteria</taxon>
        <taxon>Pseudomonadati</taxon>
        <taxon>Pseudomonadota</taxon>
        <taxon>Alphaproteobacteria</taxon>
        <taxon>Sphingomonadales</taxon>
        <taxon>Sphingomonadaceae</taxon>
        <taxon>Sphingomonas</taxon>
        <taxon>environmental samples</taxon>
    </lineage>
</organism>
<dbReference type="EMBL" id="CADCWA010000114">
    <property type="protein sequence ID" value="CAA9520665.1"/>
    <property type="molecule type" value="Genomic_DNA"/>
</dbReference>
<name>A0A6J4TD68_9SPHN</name>
<sequence>MVRARRRMVRGDELYLMVELPNGLQERILQAWTEDPSDGGSAVPALLFSPSSLRALVQWVRQHGRAPSAETGHDVALDEDLETPARGSPRRDDAALGRAAAPARDARRGTRRGGAS</sequence>
<feature type="region of interest" description="Disordered" evidence="1">
    <location>
        <begin position="64"/>
        <end position="116"/>
    </location>
</feature>
<evidence type="ECO:0000313" key="2">
    <source>
        <dbReference type="EMBL" id="CAA9520665.1"/>
    </source>
</evidence>
<reference evidence="2" key="1">
    <citation type="submission" date="2020-02" db="EMBL/GenBank/DDBJ databases">
        <authorList>
            <person name="Meier V. D."/>
        </authorList>
    </citation>
    <scope>NUCLEOTIDE SEQUENCE</scope>
    <source>
        <strain evidence="2">AVDCRST_MAG31</strain>
    </source>
</reference>
<protein>
    <submittedName>
        <fullName evidence="2">Uncharacterized protein</fullName>
    </submittedName>
</protein>
<evidence type="ECO:0000256" key="1">
    <source>
        <dbReference type="SAM" id="MobiDB-lite"/>
    </source>
</evidence>
<proteinExistence type="predicted"/>
<gene>
    <name evidence="2" type="ORF">AVDCRST_MAG31-1557</name>
</gene>